<evidence type="ECO:0000256" key="9">
    <source>
        <dbReference type="SAM" id="SignalP"/>
    </source>
</evidence>
<dbReference type="VEuPathDB" id="VectorBase:ADIR002114"/>
<evidence type="ECO:0000256" key="6">
    <source>
        <dbReference type="ARBA" id="ARBA00056448"/>
    </source>
</evidence>
<dbReference type="EnsemblMetazoa" id="ADIR002114-RA">
    <property type="protein sequence ID" value="ADIR002114-PA"/>
    <property type="gene ID" value="ADIR002114"/>
</dbReference>
<feature type="chain" id="PRO_5008129254" description="Protein sly1 homolog" evidence="9">
    <location>
        <begin position="25"/>
        <end position="2118"/>
    </location>
</feature>
<evidence type="ECO:0000256" key="3">
    <source>
        <dbReference type="ARBA" id="ARBA00009884"/>
    </source>
</evidence>
<keyword evidence="5" id="KW-0472">Membrane</keyword>
<evidence type="ECO:0000256" key="1">
    <source>
        <dbReference type="ARBA" id="ARBA00004170"/>
    </source>
</evidence>
<evidence type="ECO:0000256" key="7">
    <source>
        <dbReference type="ARBA" id="ARBA00073989"/>
    </source>
</evidence>
<dbReference type="STRING" id="7168.A0A182N3A2"/>
<dbReference type="Gene3D" id="1.25.40.60">
    <property type="match status" value="2"/>
</dbReference>
<comment type="similarity">
    <text evidence="3">Belongs to the STXBP/unc-18/SEC1 family.</text>
</comment>
<dbReference type="PANTHER" id="PTHR11679">
    <property type="entry name" value="VESICLE PROTEIN SORTING-ASSOCIATED"/>
    <property type="match status" value="1"/>
</dbReference>
<dbReference type="FunFam" id="3.40.50.2060:FF:000002">
    <property type="entry name" value="sec1 family domain-containing protein 1"/>
    <property type="match status" value="2"/>
</dbReference>
<reference evidence="11" key="1">
    <citation type="submission" date="2013-03" db="EMBL/GenBank/DDBJ databases">
        <title>The Genome Sequence of Anopheles dirus WRAIR2.</title>
        <authorList>
            <consortium name="The Broad Institute Genomics Platform"/>
            <person name="Neafsey D.E."/>
            <person name="Walton C."/>
            <person name="Walker B."/>
            <person name="Young S.K."/>
            <person name="Zeng Q."/>
            <person name="Gargeya S."/>
            <person name="Fitzgerald M."/>
            <person name="Haas B."/>
            <person name="Abouelleil A."/>
            <person name="Allen A.W."/>
            <person name="Alvarado L."/>
            <person name="Arachchi H.M."/>
            <person name="Berlin A.M."/>
            <person name="Chapman S.B."/>
            <person name="Gainer-Dewar J."/>
            <person name="Goldberg J."/>
            <person name="Griggs A."/>
            <person name="Gujja S."/>
            <person name="Hansen M."/>
            <person name="Howarth C."/>
            <person name="Imamovic A."/>
            <person name="Ireland A."/>
            <person name="Larimer J."/>
            <person name="McCowan C."/>
            <person name="Murphy C."/>
            <person name="Pearson M."/>
            <person name="Poon T.W."/>
            <person name="Priest M."/>
            <person name="Roberts A."/>
            <person name="Saif S."/>
            <person name="Shea T."/>
            <person name="Sisk P."/>
            <person name="Sykes S."/>
            <person name="Wortman J."/>
            <person name="Nusbaum C."/>
            <person name="Birren B."/>
        </authorList>
    </citation>
    <scope>NUCLEOTIDE SEQUENCE [LARGE SCALE GENOMIC DNA]</scope>
    <source>
        <strain evidence="11">WRAIR2</strain>
    </source>
</reference>
<evidence type="ECO:0000256" key="5">
    <source>
        <dbReference type="ARBA" id="ARBA00023136"/>
    </source>
</evidence>
<sequence>MKLHSASVWLSLVLLVGLHETAEGNYNIPDELIRCYRGNGTLPGPPHTLSYLLELIRKIERHNPTTLDMRLLSAELIHRLRVDGIEKVPGVAETEWVTPHSPRGIMVPKYALLRQLVSNVPGRIDFDAFLTPFEICNLHRMLSSSVEPFQRDDERITCPLTLMSSGGNAQAPWITQNKAQKSNSNQTTFARPLSRCPLERGTCHTTDYGTIAPGVVIMSITAGLQPQNVLISEFVTAYRKKNPYENLETMDKADTRRQLEKLFASLESIDNMYAAGLAGDLAEVSLYQGPTLMTDVAIGLAGSWNDSYFPRARYLSENHAGRWEMTDSEILAGIDGFFLAQQTPQLYKRLRRLRLSQVLEMYYSDRGIPVTAIETIAQRRRIGVGRPKSAAALRSHSGQNDREEFDPDDAGKTHFSAKAIGGTRFHEVFDGEGKEEPSQQQTADVTRACQRKDILRSIETDRLKQETYKFVELLQYTTGSVVVDERVMQRICNATVDKFVEQARLLLDTVADCPVMVETAKITVKPNVDLTVVLDGSRDEYHNLQLISYLLSLIDVSIYGSSISIVHGTTGQYMVNKTHSISAVFEQLLEFQGSFPRQLSLSRSFAAIVETLAGQMDIERSNFTVGSNAPFVLVFSQSHRIANADFDSARRMLRGSFEQFPDLYFAFVTNDGSTFRQLTNFTDTPSHSRSAAEHYHIVDSTRTTIDSFAPELAGILRSIPQRLMAPNCHTADNRDFWRAAVVREEYEQYLSPGVELRYRLGQLFLRNSNDVRVQFMNTDYGEFTVCEGRNHRVAPDYCQTTSSDMESIWFNHTRPCNGITDQDCRSLYYSVRLESSNVMCNENDCRYPDQVRFVIRHEGIRYAIKQMLNLNQPISKAISAEPVWKLLIYDRIGQDIISPLISIRELREMGITLHIQLHSDRDSIPDVPAIYFCAPTEENLGRIAQDFQNGLYDVYHLNFIAPISRQKLEDLAAAALQAGCVANIHKVYDQYLNFITLEDDMFVLKHQNSDALSYYAINRANTQDVEMENIMDSIVDSLFAVFVTLGTVPIIRCPKNSAAEMVARKLEKKLRENLWDARNNLFHMDATQTGAFSFQRPLLVLLDRSIDMATPLHHTWTYQALAHDVLQLALNRVVVEEDPAAEQLQHGGTGAKPKTKACDLDARDRFWCTHKGSPFPTVAEAIQEELEQYRSSEEEIKKLKTTMGIDGESDVAFSMVNDNTAKLTSAVNSLPQLLEKKRLIDMHTKIATSILNYIKARRLDLFFELEEKIMSKQALDRALIELLKDPEFGLPEDKMRLFIIYYICSNVSDAEFKRLEESLRDSGCDLSALPYIQRWKSIMKSTLTNSNQYEGSGTKTVSMFSKLVSQGSSFVMEGVKNLVVKRHNLPVTKITEQLMECRSGSGSEVDDYLYLDPKLLKGSDVVPKNRAPFQDAIVFVVGGGNYIEYQNLVDFIKSKQSTNSIRRIIYGASTLTNAKQFLTQLYLQLTAKHAIKQMLNLNQPISKAISAEPVWKLLIYDRIGQDIISPLISIRELREMGITLHIQLHSDRDSIPDVPAIYFCAPTEENLGRIAQDFQNGLYDVYHLNFIAPISRQKLEDLAAAALQAGCVANIHKVYDQYLNFITLEDDMFVLKHQNSDALSYYAINRANTQDVEMENIMDSIVDSLFAVFVTLGTVPIIRCPKNSAAEMVARKLEKKLRENLWDARNNLFHMDATQTGAFSFQRPLLVLLDRSIDMATPLHHTWTYQALAHDVLQLALNRVVVEEDPAAEQLQHGGTGAKPKTKACDLDARDRFWCTHKGSPFPTVAEAIQEELEQYRSSEEEIKKLKTTMGIDGESDVAFSMVNDNTAKLTSAVNSLPQLLEKKRLIDMHTKIATSILNYIKARRLDLFFELEEKIMSKQALDRALIELLKDPEFGLPEDKMRLFIIYYICSNVSDAEFKRLEESLRDSGCDLSALPYIQRWKSIMKSTLTNSNQYEGSGTKTVSMFSKLVSQGSSFVMEGVKNLVVKRHNLPVTKITEQLMECRSGSGSEVDDYLYLDPKLLKGSDVVPKNRAPFQDAIVFVVGGGNYIEYQNLVDFIKSKQSTNSIRRIIYGASTLTNAKQFLTQLSLLGQEIASA</sequence>
<dbReference type="GO" id="GO:0005737">
    <property type="term" value="C:cytoplasm"/>
    <property type="evidence" value="ECO:0007669"/>
    <property type="project" value="UniProtKB-SubCell"/>
</dbReference>
<feature type="signal peptide" evidence="9">
    <location>
        <begin position="1"/>
        <end position="24"/>
    </location>
</feature>
<evidence type="ECO:0000256" key="2">
    <source>
        <dbReference type="ARBA" id="ARBA00004496"/>
    </source>
</evidence>
<evidence type="ECO:0000256" key="8">
    <source>
        <dbReference type="SAM" id="MobiDB-lite"/>
    </source>
</evidence>
<dbReference type="Gene3D" id="3.40.50.2060">
    <property type="match status" value="2"/>
</dbReference>
<accession>A0A182N3A2</accession>
<protein>
    <recommendedName>
        <fullName evidence="7">Protein sly1 homolog</fullName>
    </recommendedName>
</protein>
<dbReference type="FunFam" id="1.25.40.60:FF:000002">
    <property type="entry name" value="Sec1 family domain containing 1"/>
    <property type="match status" value="2"/>
</dbReference>
<evidence type="ECO:0000313" key="11">
    <source>
        <dbReference type="Proteomes" id="UP000075884"/>
    </source>
</evidence>
<keyword evidence="4" id="KW-0963">Cytoplasm</keyword>
<evidence type="ECO:0000256" key="4">
    <source>
        <dbReference type="ARBA" id="ARBA00022490"/>
    </source>
</evidence>
<organism evidence="10 11">
    <name type="scientific">Anopheles dirus</name>
    <dbReference type="NCBI Taxonomy" id="7168"/>
    <lineage>
        <taxon>Eukaryota</taxon>
        <taxon>Metazoa</taxon>
        <taxon>Ecdysozoa</taxon>
        <taxon>Arthropoda</taxon>
        <taxon>Hexapoda</taxon>
        <taxon>Insecta</taxon>
        <taxon>Pterygota</taxon>
        <taxon>Neoptera</taxon>
        <taxon>Endopterygota</taxon>
        <taxon>Diptera</taxon>
        <taxon>Nematocera</taxon>
        <taxon>Culicoidea</taxon>
        <taxon>Culicidae</taxon>
        <taxon>Anophelinae</taxon>
        <taxon>Anopheles</taxon>
    </lineage>
</organism>
<proteinExistence type="inferred from homology"/>
<keyword evidence="9" id="KW-0732">Signal</keyword>
<keyword evidence="11" id="KW-1185">Reference proteome</keyword>
<dbReference type="SUPFAM" id="SSF56815">
    <property type="entry name" value="Sec1/munc18-like (SM) proteins"/>
    <property type="match status" value="2"/>
</dbReference>
<evidence type="ECO:0000313" key="10">
    <source>
        <dbReference type="EnsemblMetazoa" id="ADIR002114-PA"/>
    </source>
</evidence>
<dbReference type="GO" id="GO:0016192">
    <property type="term" value="P:vesicle-mediated transport"/>
    <property type="evidence" value="ECO:0007669"/>
    <property type="project" value="InterPro"/>
</dbReference>
<dbReference type="GO" id="GO:0016020">
    <property type="term" value="C:membrane"/>
    <property type="evidence" value="ECO:0007669"/>
    <property type="project" value="UniProtKB-SubCell"/>
</dbReference>
<dbReference type="InterPro" id="IPR036045">
    <property type="entry name" value="Sec1-like_sf"/>
</dbReference>
<dbReference type="Proteomes" id="UP000075884">
    <property type="component" value="Unassembled WGS sequence"/>
</dbReference>
<name>A0A182N3A2_9DIPT</name>
<feature type="region of interest" description="Disordered" evidence="8">
    <location>
        <begin position="387"/>
        <end position="410"/>
    </location>
</feature>
<dbReference type="Gene3D" id="3.40.50.1910">
    <property type="match status" value="2"/>
</dbReference>
<reference evidence="10" key="2">
    <citation type="submission" date="2020-05" db="UniProtKB">
        <authorList>
            <consortium name="EnsemblMetazoa"/>
        </authorList>
    </citation>
    <scope>IDENTIFICATION</scope>
    <source>
        <strain evidence="10">WRAIR2</strain>
    </source>
</reference>
<dbReference type="InterPro" id="IPR001619">
    <property type="entry name" value="Sec1-like"/>
</dbReference>
<comment type="function">
    <text evidence="6">Non-vital for development.</text>
</comment>
<dbReference type="Pfam" id="PF00995">
    <property type="entry name" value="Sec1"/>
    <property type="match status" value="2"/>
</dbReference>
<dbReference type="InterPro" id="IPR043127">
    <property type="entry name" value="Sec-1-like_dom3a"/>
</dbReference>
<dbReference type="Gene3D" id="3.90.830.10">
    <property type="entry name" value="Syntaxin Binding Protein 1, Chain A, domain 2"/>
    <property type="match status" value="2"/>
</dbReference>
<dbReference type="InterPro" id="IPR043154">
    <property type="entry name" value="Sec-1-like_dom1"/>
</dbReference>
<comment type="subcellular location">
    <subcellularLocation>
        <location evidence="2">Cytoplasm</location>
    </subcellularLocation>
    <subcellularLocation>
        <location evidence="1">Membrane</location>
        <topology evidence="1">Peripheral membrane protein</topology>
    </subcellularLocation>
</comment>
<dbReference type="InterPro" id="IPR027482">
    <property type="entry name" value="Sec1-like_dom2"/>
</dbReference>